<feature type="compositionally biased region" description="Low complexity" evidence="1">
    <location>
        <begin position="259"/>
        <end position="272"/>
    </location>
</feature>
<dbReference type="RefSeq" id="WP_338201981.1">
    <property type="nucleotide sequence ID" value="NZ_JAEKNR010000125.1"/>
</dbReference>
<dbReference type="AlphaFoldDB" id="A0A934N7R1"/>
<dbReference type="EMBL" id="JAEKNR010000125">
    <property type="protein sequence ID" value="MBJ7598776.1"/>
    <property type="molecule type" value="Genomic_DNA"/>
</dbReference>
<name>A0A934N7R1_9BACT</name>
<comment type="caution">
    <text evidence="2">The sequence shown here is derived from an EMBL/GenBank/DDBJ whole genome shotgun (WGS) entry which is preliminary data.</text>
</comment>
<feature type="compositionally biased region" description="Basic and acidic residues" evidence="1">
    <location>
        <begin position="231"/>
        <end position="254"/>
    </location>
</feature>
<reference evidence="2" key="1">
    <citation type="submission" date="2020-10" db="EMBL/GenBank/DDBJ databases">
        <title>Ca. Dormibacterota MAGs.</title>
        <authorList>
            <person name="Montgomery K."/>
        </authorList>
    </citation>
    <scope>NUCLEOTIDE SEQUENCE [LARGE SCALE GENOMIC DNA]</scope>
    <source>
        <strain evidence="2">SC8812_S17_10</strain>
    </source>
</reference>
<gene>
    <name evidence="2" type="ORF">JF922_11920</name>
</gene>
<feature type="compositionally biased region" description="Basic and acidic residues" evidence="1">
    <location>
        <begin position="273"/>
        <end position="284"/>
    </location>
</feature>
<proteinExistence type="predicted"/>
<protein>
    <submittedName>
        <fullName evidence="2">Uncharacterized protein</fullName>
    </submittedName>
</protein>
<evidence type="ECO:0000256" key="1">
    <source>
        <dbReference type="SAM" id="MobiDB-lite"/>
    </source>
</evidence>
<organism evidence="2 3">
    <name type="scientific">Candidatus Nephthysia bennettiae</name>
    <dbReference type="NCBI Taxonomy" id="3127016"/>
    <lineage>
        <taxon>Bacteria</taxon>
        <taxon>Bacillati</taxon>
        <taxon>Candidatus Dormiibacterota</taxon>
        <taxon>Candidatus Dormibacteria</taxon>
        <taxon>Candidatus Dormibacterales</taxon>
        <taxon>Candidatus Dormibacteraceae</taxon>
        <taxon>Candidatus Nephthysia</taxon>
    </lineage>
</organism>
<sequence>MTDEEAGSEEAFENARAALYGERPEEFVAARDRLARELRARKERELAARIAKLRRPPISLWLANRLHEVAGEPLRELLSVGGELQAAQASAAAGDASARRRFRELIGRHSQLLDGLLRAGLAHAEERGYGSGEEVGRRLAATLRAASTEPGESGRALLEGRLVSEPEAGGFGLLAPAGAAGFGTSAPADASPAGKGAGDEQRDSALELAARAAEARRAAVESERAAVAARSRAEELSHRADALAREARRAREEADAAQEEASSAEAAAAEAQRAARDLEKPAHS</sequence>
<feature type="region of interest" description="Disordered" evidence="1">
    <location>
        <begin position="184"/>
        <end position="284"/>
    </location>
</feature>
<feature type="compositionally biased region" description="Basic and acidic residues" evidence="1">
    <location>
        <begin position="213"/>
        <end position="224"/>
    </location>
</feature>
<keyword evidence="3" id="KW-1185">Reference proteome</keyword>
<evidence type="ECO:0000313" key="2">
    <source>
        <dbReference type="EMBL" id="MBJ7598776.1"/>
    </source>
</evidence>
<dbReference type="Proteomes" id="UP000612893">
    <property type="component" value="Unassembled WGS sequence"/>
</dbReference>
<accession>A0A934N7R1</accession>
<evidence type="ECO:0000313" key="3">
    <source>
        <dbReference type="Proteomes" id="UP000612893"/>
    </source>
</evidence>